<evidence type="ECO:0000313" key="2">
    <source>
        <dbReference type="Proteomes" id="UP001142592"/>
    </source>
</evidence>
<gene>
    <name evidence="1" type="ORF">OQZ29_11145</name>
</gene>
<keyword evidence="2" id="KW-1185">Reference proteome</keyword>
<dbReference type="Proteomes" id="UP001142592">
    <property type="component" value="Unassembled WGS sequence"/>
</dbReference>
<reference evidence="1" key="1">
    <citation type="submission" date="2022-11" db="EMBL/GenBank/DDBJ databases">
        <authorList>
            <person name="Graham C."/>
            <person name="Newman J.D."/>
        </authorList>
    </citation>
    <scope>NUCLEOTIDE SEQUENCE</scope>
    <source>
        <strain evidence="1">DSM 19486</strain>
    </source>
</reference>
<organism evidence="1 2">
    <name type="scientific">Pedobacter agri</name>
    <dbReference type="NCBI Taxonomy" id="454586"/>
    <lineage>
        <taxon>Bacteria</taxon>
        <taxon>Pseudomonadati</taxon>
        <taxon>Bacteroidota</taxon>
        <taxon>Sphingobacteriia</taxon>
        <taxon>Sphingobacteriales</taxon>
        <taxon>Sphingobacteriaceae</taxon>
        <taxon>Pedobacter</taxon>
    </lineage>
</organism>
<proteinExistence type="predicted"/>
<accession>A0A9X3DFR8</accession>
<dbReference type="RefSeq" id="WP_124914340.1">
    <property type="nucleotide sequence ID" value="NZ_JAPJUH010000003.1"/>
</dbReference>
<dbReference type="EMBL" id="JAPJUH010000003">
    <property type="protein sequence ID" value="MCX3265305.1"/>
    <property type="molecule type" value="Genomic_DNA"/>
</dbReference>
<protein>
    <submittedName>
        <fullName evidence="1">Uncharacterized protein</fullName>
    </submittedName>
</protein>
<evidence type="ECO:0000313" key="1">
    <source>
        <dbReference type="EMBL" id="MCX3265305.1"/>
    </source>
</evidence>
<sequence>MNELWILSIECKQEESVKYTKLIVKIIVKILSGEVLPKKKRRIKTGKHYVIQNQVVELYHDDWFPLILVSKKKTLLEGIKFIFMDLIGVNNILDKQII</sequence>
<dbReference type="AlphaFoldDB" id="A0A9X3DFR8"/>
<name>A0A9X3DFR8_9SPHI</name>
<comment type="caution">
    <text evidence="1">The sequence shown here is derived from an EMBL/GenBank/DDBJ whole genome shotgun (WGS) entry which is preliminary data.</text>
</comment>